<organism evidence="3 4">
    <name type="scientific">Streptomyces liliiviolaceus</name>
    <dbReference type="NCBI Taxonomy" id="2823109"/>
    <lineage>
        <taxon>Bacteria</taxon>
        <taxon>Bacillati</taxon>
        <taxon>Actinomycetota</taxon>
        <taxon>Actinomycetes</taxon>
        <taxon>Kitasatosporales</taxon>
        <taxon>Streptomycetaceae</taxon>
        <taxon>Streptomyces</taxon>
    </lineage>
</organism>
<dbReference type="EMBL" id="JAGPYQ010000001">
    <property type="protein sequence ID" value="MBQ0850376.1"/>
    <property type="molecule type" value="Genomic_DNA"/>
</dbReference>
<keyword evidence="1" id="KW-0418">Kinase</keyword>
<dbReference type="InterPro" id="IPR050267">
    <property type="entry name" value="Anti-sigma-factor_SerPK"/>
</dbReference>
<dbReference type="PANTHER" id="PTHR35526">
    <property type="entry name" value="ANTI-SIGMA-F FACTOR RSBW-RELATED"/>
    <property type="match status" value="1"/>
</dbReference>
<keyword evidence="3" id="KW-0067">ATP-binding</keyword>
<evidence type="ECO:0000256" key="1">
    <source>
        <dbReference type="ARBA" id="ARBA00022527"/>
    </source>
</evidence>
<keyword evidence="1" id="KW-0808">Transferase</keyword>
<dbReference type="Gene3D" id="3.30.565.10">
    <property type="entry name" value="Histidine kinase-like ATPase, C-terminal domain"/>
    <property type="match status" value="1"/>
</dbReference>
<dbReference type="PANTHER" id="PTHR35526:SF3">
    <property type="entry name" value="ANTI-SIGMA-F FACTOR RSBW"/>
    <property type="match status" value="1"/>
</dbReference>
<protein>
    <submittedName>
        <fullName evidence="3">ATP-binding protein</fullName>
    </submittedName>
</protein>
<name>A0A941B7E2_9ACTN</name>
<reference evidence="3 4" key="1">
    <citation type="submission" date="2021-04" db="EMBL/GenBank/DDBJ databases">
        <authorList>
            <person name="Tang X."/>
            <person name="Zhou X."/>
            <person name="Chen X."/>
            <person name="Cernava T."/>
            <person name="Zhang C."/>
        </authorList>
    </citation>
    <scope>NUCLEOTIDE SEQUENCE [LARGE SCALE GENOMIC DNA]</scope>
    <source>
        <strain evidence="3 4">BH-SS-21</strain>
    </source>
</reference>
<gene>
    <name evidence="3" type="ORF">J8N05_19505</name>
</gene>
<keyword evidence="1" id="KW-0723">Serine/threonine-protein kinase</keyword>
<dbReference type="GO" id="GO:0005524">
    <property type="term" value="F:ATP binding"/>
    <property type="evidence" value="ECO:0007669"/>
    <property type="project" value="UniProtKB-KW"/>
</dbReference>
<sequence length="141" mass="15100">MVSAHSRCAHAQRGPGRLRGDTSCIAETRHLAADFLARARARLNVPVTARAINLIQLVVSELVTNACAHAPGPAVLELRVTDTAVEVSAQDSVPVPPTAHAVDPRWVGRHGVEIVQALAEHFHVHLRPSGKRVTARIALTD</sequence>
<evidence type="ECO:0000313" key="4">
    <source>
        <dbReference type="Proteomes" id="UP000677413"/>
    </source>
</evidence>
<dbReference type="Proteomes" id="UP000677413">
    <property type="component" value="Unassembled WGS sequence"/>
</dbReference>
<keyword evidence="3" id="KW-0547">Nucleotide-binding</keyword>
<comment type="caution">
    <text evidence="3">The sequence shown here is derived from an EMBL/GenBank/DDBJ whole genome shotgun (WGS) entry which is preliminary data.</text>
</comment>
<dbReference type="InterPro" id="IPR036890">
    <property type="entry name" value="HATPase_C_sf"/>
</dbReference>
<dbReference type="CDD" id="cd16936">
    <property type="entry name" value="HATPase_RsbW-like"/>
    <property type="match status" value="1"/>
</dbReference>
<dbReference type="InterPro" id="IPR003594">
    <property type="entry name" value="HATPase_dom"/>
</dbReference>
<dbReference type="GO" id="GO:0004674">
    <property type="term" value="F:protein serine/threonine kinase activity"/>
    <property type="evidence" value="ECO:0007669"/>
    <property type="project" value="UniProtKB-KW"/>
</dbReference>
<proteinExistence type="predicted"/>
<evidence type="ECO:0000313" key="3">
    <source>
        <dbReference type="EMBL" id="MBQ0850376.1"/>
    </source>
</evidence>
<dbReference type="AlphaFoldDB" id="A0A941B7E2"/>
<evidence type="ECO:0000259" key="2">
    <source>
        <dbReference type="Pfam" id="PF13581"/>
    </source>
</evidence>
<accession>A0A941B7E2</accession>
<keyword evidence="4" id="KW-1185">Reference proteome</keyword>
<dbReference type="Pfam" id="PF13581">
    <property type="entry name" value="HATPase_c_2"/>
    <property type="match status" value="1"/>
</dbReference>
<dbReference type="SUPFAM" id="SSF55874">
    <property type="entry name" value="ATPase domain of HSP90 chaperone/DNA topoisomerase II/histidine kinase"/>
    <property type="match status" value="1"/>
</dbReference>
<dbReference type="RefSeq" id="WP_210884505.1">
    <property type="nucleotide sequence ID" value="NZ_JAGPYQ010000001.1"/>
</dbReference>
<feature type="domain" description="Histidine kinase/HSP90-like ATPase" evidence="2">
    <location>
        <begin position="32"/>
        <end position="136"/>
    </location>
</feature>